<evidence type="ECO:0000313" key="4">
    <source>
        <dbReference type="Proteomes" id="UP000023268"/>
    </source>
</evidence>
<dbReference type="PANTHER" id="PTHR30388:SF4">
    <property type="entry name" value="MOLYBDENUM COFACTOR INSERTION CHAPERONE PAOD"/>
    <property type="match status" value="1"/>
</dbReference>
<gene>
    <name evidence="3" type="ORF">AZ34_05425</name>
</gene>
<feature type="domain" description="XdhC- CoxI" evidence="1">
    <location>
        <begin position="15"/>
        <end position="75"/>
    </location>
</feature>
<accession>A0A016XG99</accession>
<evidence type="ECO:0000259" key="2">
    <source>
        <dbReference type="Pfam" id="PF13478"/>
    </source>
</evidence>
<proteinExistence type="predicted"/>
<keyword evidence="3" id="KW-0449">Lipoprotein</keyword>
<evidence type="ECO:0000313" key="3">
    <source>
        <dbReference type="EMBL" id="EYC50557.1"/>
    </source>
</evidence>
<dbReference type="Pfam" id="PF02625">
    <property type="entry name" value="XdhC_CoxI"/>
    <property type="match status" value="1"/>
</dbReference>
<dbReference type="AlphaFoldDB" id="A0A016XG99"/>
<dbReference type="RefSeq" id="WP_035605590.1">
    <property type="nucleotide sequence ID" value="NZ_JEMG01000001.1"/>
</dbReference>
<dbReference type="InterPro" id="IPR052698">
    <property type="entry name" value="MoCofactor_Util/Proc"/>
</dbReference>
<dbReference type="Gene3D" id="3.40.50.720">
    <property type="entry name" value="NAD(P)-binding Rossmann-like Domain"/>
    <property type="match status" value="1"/>
</dbReference>
<protein>
    <submittedName>
        <fullName evidence="3">Lipoprotein</fullName>
    </submittedName>
</protein>
<comment type="caution">
    <text evidence="3">The sequence shown here is derived from an EMBL/GenBank/DDBJ whole genome shotgun (WGS) entry which is preliminary data.</text>
</comment>
<dbReference type="eggNOG" id="COG1975">
    <property type="taxonomic scope" value="Bacteria"/>
</dbReference>
<organism evidence="3 4">
    <name type="scientific">Hylemonella gracilis str. Niagara R</name>
    <dbReference type="NCBI Taxonomy" id="1458275"/>
    <lineage>
        <taxon>Bacteria</taxon>
        <taxon>Pseudomonadati</taxon>
        <taxon>Pseudomonadota</taxon>
        <taxon>Betaproteobacteria</taxon>
        <taxon>Burkholderiales</taxon>
        <taxon>Comamonadaceae</taxon>
        <taxon>Hylemonella</taxon>
    </lineage>
</organism>
<dbReference type="STRING" id="1458275.AZ34_05425"/>
<name>A0A016XG99_9BURK</name>
<dbReference type="InterPro" id="IPR027051">
    <property type="entry name" value="XdhC_Rossmann_dom"/>
</dbReference>
<feature type="domain" description="XdhC Rossmann" evidence="2">
    <location>
        <begin position="170"/>
        <end position="312"/>
    </location>
</feature>
<dbReference type="OrthoDB" id="9815497at2"/>
<dbReference type="Pfam" id="PF13478">
    <property type="entry name" value="XdhC_C"/>
    <property type="match status" value="1"/>
</dbReference>
<dbReference type="EMBL" id="JEMG01000001">
    <property type="protein sequence ID" value="EYC50557.1"/>
    <property type="molecule type" value="Genomic_DNA"/>
</dbReference>
<dbReference type="SUPFAM" id="SSF51735">
    <property type="entry name" value="NAD(P)-binding Rossmann-fold domains"/>
    <property type="match status" value="1"/>
</dbReference>
<sequence>MDSLDLRVLADALAWKQAGHAVSLVTVVQTWGSAPRPPGALLAVRGDGLVSGSVSGGCVEDDLIARAKAALASGARADASRPELIVYGVDQAEAARFGLPCGGTLRLVHEPLQAVGWIEDVLARTAAHQLVARTLDLETGTVTLAPAVRGQELVFDGRQLTTLFGPRWRLLLIGAGQLSQAVAQMATLLDFEVLVCDPREEYAGSFDGAVVRRIAGMPDDVVRELMPDAHTAIVALTHDPKLDDMALLEALKSAAFYVGALGSRRNQGVRKQRLAEHFDLSAEELARLHGPVGLDLGARTPAEIAVSILAEIVQVRNATYLRARREAAAASRASLDTAVVATPGIVASTCAVAR</sequence>
<dbReference type="Proteomes" id="UP000023268">
    <property type="component" value="Unassembled WGS sequence"/>
</dbReference>
<dbReference type="PANTHER" id="PTHR30388">
    <property type="entry name" value="ALDEHYDE OXIDOREDUCTASE MOLYBDENUM COFACTOR ASSEMBLY PROTEIN"/>
    <property type="match status" value="1"/>
</dbReference>
<dbReference type="InterPro" id="IPR036291">
    <property type="entry name" value="NAD(P)-bd_dom_sf"/>
</dbReference>
<reference evidence="3 4" key="1">
    <citation type="submission" date="2014-02" db="EMBL/GenBank/DDBJ databases">
        <title>Draft Genome of Hylemonella gracilis isolated from the Niagara River.</title>
        <authorList>
            <person name="Pawlowski D.R."/>
            <person name="Koudelka G.B."/>
        </authorList>
    </citation>
    <scope>NUCLEOTIDE SEQUENCE [LARGE SCALE GENOMIC DNA]</scope>
    <source>
        <strain evidence="3 4">Niagara R</strain>
    </source>
</reference>
<dbReference type="InterPro" id="IPR003777">
    <property type="entry name" value="XdhC_CoxI"/>
</dbReference>
<evidence type="ECO:0000259" key="1">
    <source>
        <dbReference type="Pfam" id="PF02625"/>
    </source>
</evidence>